<dbReference type="Pfam" id="PF07685">
    <property type="entry name" value="GATase_3"/>
    <property type="match status" value="1"/>
</dbReference>
<name>A0A382YET2_9ZZZZ</name>
<accession>A0A382YET2</accession>
<organism evidence="3">
    <name type="scientific">marine metagenome</name>
    <dbReference type="NCBI Taxonomy" id="408172"/>
    <lineage>
        <taxon>unclassified sequences</taxon>
        <taxon>metagenomes</taxon>
        <taxon>ecological metagenomes</taxon>
    </lineage>
</organism>
<evidence type="ECO:0000313" key="3">
    <source>
        <dbReference type="EMBL" id="SVD81816.1"/>
    </source>
</evidence>
<dbReference type="Gene3D" id="3.40.50.880">
    <property type="match status" value="1"/>
</dbReference>
<feature type="non-terminal residue" evidence="3">
    <location>
        <position position="1"/>
    </location>
</feature>
<evidence type="ECO:0000256" key="1">
    <source>
        <dbReference type="ARBA" id="ARBA00022962"/>
    </source>
</evidence>
<dbReference type="PROSITE" id="PS51273">
    <property type="entry name" value="GATASE_TYPE_1"/>
    <property type="match status" value="1"/>
</dbReference>
<keyword evidence="1" id="KW-0315">Glutamine amidotransferase</keyword>
<protein>
    <recommendedName>
        <fullName evidence="2">CobB/CobQ-like glutamine amidotransferase domain-containing protein</fullName>
    </recommendedName>
</protein>
<dbReference type="PANTHER" id="PTHR42701:SF1">
    <property type="entry name" value="IMIDAZOLE GLYCEROL PHOSPHATE SYNTHASE SUBUNIT HISH"/>
    <property type="match status" value="1"/>
</dbReference>
<proteinExistence type="predicted"/>
<dbReference type="SUPFAM" id="SSF52317">
    <property type="entry name" value="Class I glutamine amidotransferase-like"/>
    <property type="match status" value="1"/>
</dbReference>
<dbReference type="EMBL" id="UINC01175277">
    <property type="protein sequence ID" value="SVD81816.1"/>
    <property type="molecule type" value="Genomic_DNA"/>
</dbReference>
<dbReference type="PANTHER" id="PTHR42701">
    <property type="entry name" value="IMIDAZOLE GLYCEROL PHOSPHATE SYNTHASE SUBUNIT HISH"/>
    <property type="match status" value="1"/>
</dbReference>
<feature type="non-terminal residue" evidence="3">
    <location>
        <position position="123"/>
    </location>
</feature>
<gene>
    <name evidence="3" type="ORF">METZ01_LOCUS434670</name>
</gene>
<dbReference type="GO" id="GO:0000105">
    <property type="term" value="P:L-histidine biosynthetic process"/>
    <property type="evidence" value="ECO:0007669"/>
    <property type="project" value="InterPro"/>
</dbReference>
<dbReference type="InterPro" id="IPR011698">
    <property type="entry name" value="GATase_3"/>
</dbReference>
<evidence type="ECO:0000259" key="2">
    <source>
        <dbReference type="Pfam" id="PF07685"/>
    </source>
</evidence>
<dbReference type="NCBIfam" id="TIGR01855">
    <property type="entry name" value="IMP_synth_hisH"/>
    <property type="match status" value="1"/>
</dbReference>
<dbReference type="AlphaFoldDB" id="A0A382YET2"/>
<reference evidence="3" key="1">
    <citation type="submission" date="2018-05" db="EMBL/GenBank/DDBJ databases">
        <authorList>
            <person name="Lanie J.A."/>
            <person name="Ng W.-L."/>
            <person name="Kazmierczak K.M."/>
            <person name="Andrzejewski T.M."/>
            <person name="Davidsen T.M."/>
            <person name="Wayne K.J."/>
            <person name="Tettelin H."/>
            <person name="Glass J.I."/>
            <person name="Rusch D."/>
            <person name="Podicherti R."/>
            <person name="Tsui H.-C.T."/>
            <person name="Winkler M.E."/>
        </authorList>
    </citation>
    <scope>NUCLEOTIDE SEQUENCE</scope>
</reference>
<sequence>VSKIGLIDYGMGNIHSVKKAIENLEEEVLLIKSKLQISRCKALIIPGQGAFDPAIENLHKTGLVEEIKKWISSGKSFMGICLGLQILFEESEEGNNKGIGIIKGKIKKIPTTKNQRIPHIGWC</sequence>
<feature type="domain" description="CobB/CobQ-like glutamine amidotransferase" evidence="2">
    <location>
        <begin position="22"/>
        <end position="103"/>
    </location>
</feature>
<dbReference type="InterPro" id="IPR029062">
    <property type="entry name" value="Class_I_gatase-like"/>
</dbReference>
<dbReference type="InterPro" id="IPR010139">
    <property type="entry name" value="Imidazole-glycPsynth_HisH"/>
</dbReference>
<dbReference type="GO" id="GO:0000107">
    <property type="term" value="F:imidazoleglycerol-phosphate synthase activity"/>
    <property type="evidence" value="ECO:0007669"/>
    <property type="project" value="TreeGrafter"/>
</dbReference>